<evidence type="ECO:0000256" key="1">
    <source>
        <dbReference type="ARBA" id="ARBA00004141"/>
    </source>
</evidence>
<dbReference type="EMBL" id="LWCA01000016">
    <property type="protein sequence ID" value="OAF71898.1"/>
    <property type="molecule type" value="Genomic_DNA"/>
</dbReference>
<dbReference type="AlphaFoldDB" id="A0A177BC48"/>
<evidence type="ECO:0000313" key="8">
    <source>
        <dbReference type="Proteomes" id="UP000078046"/>
    </source>
</evidence>
<keyword evidence="2 6" id="KW-0812">Transmembrane</keyword>
<evidence type="ECO:0000313" key="7">
    <source>
        <dbReference type="EMBL" id="OAF71898.1"/>
    </source>
</evidence>
<dbReference type="GO" id="GO:0016020">
    <property type="term" value="C:membrane"/>
    <property type="evidence" value="ECO:0007669"/>
    <property type="project" value="UniProtKB-SubCell"/>
</dbReference>
<evidence type="ECO:0000256" key="4">
    <source>
        <dbReference type="ARBA" id="ARBA00023136"/>
    </source>
</evidence>
<protein>
    <submittedName>
        <fullName evidence="7">Solute carrier family 39 member 13</fullName>
    </submittedName>
</protein>
<accession>A0A177BC48</accession>
<sequence>MLAKDEDHFMIIMVSLAVSMIPATFLYLIRFDTSKRNDIFFKLMITFAAGGMLGDAFLHIIPHALAGHSHVSQDNQNLHSHHDHDHSHHLHDHSHHLHDHSHHVHDHAHQQHTHNHNFEMKTGLYVLIGMGIFMVLEIIVRIIKDTSDRKRFKQLKKKELSTAGCTISSAAILNLIADFLHNFTDGLAIGSSFNVSKEVGFGSSFMILLHEFPHQVGDFSVLVQSGISKHKAILLQFLTALGGPFGTFLAIHVEEFVKDSSQYALPITAGGFIYISCVNLLPQIIKSCTNIFTSCLHLMAIGFGVFIMIIIANYE</sequence>
<evidence type="ECO:0000256" key="3">
    <source>
        <dbReference type="ARBA" id="ARBA00022989"/>
    </source>
</evidence>
<feature type="compositionally biased region" description="Basic residues" evidence="5">
    <location>
        <begin position="87"/>
        <end position="113"/>
    </location>
</feature>
<feature type="transmembrane region" description="Helical" evidence="6">
    <location>
        <begin position="12"/>
        <end position="29"/>
    </location>
</feature>
<gene>
    <name evidence="7" type="ORF">A3Q56_00336</name>
</gene>
<feature type="transmembrane region" description="Helical" evidence="6">
    <location>
        <begin position="41"/>
        <end position="61"/>
    </location>
</feature>
<dbReference type="OrthoDB" id="200954at2759"/>
<evidence type="ECO:0000256" key="2">
    <source>
        <dbReference type="ARBA" id="ARBA00022692"/>
    </source>
</evidence>
<dbReference type="Pfam" id="PF02535">
    <property type="entry name" value="Zip"/>
    <property type="match status" value="2"/>
</dbReference>
<dbReference type="InterPro" id="IPR003689">
    <property type="entry name" value="ZIP"/>
</dbReference>
<keyword evidence="8" id="KW-1185">Reference proteome</keyword>
<comment type="subcellular location">
    <subcellularLocation>
        <location evidence="1">Membrane</location>
        <topology evidence="1">Multi-pass membrane protein</topology>
    </subcellularLocation>
</comment>
<dbReference type="GO" id="GO:0005385">
    <property type="term" value="F:zinc ion transmembrane transporter activity"/>
    <property type="evidence" value="ECO:0007669"/>
    <property type="project" value="TreeGrafter"/>
</dbReference>
<keyword evidence="3 6" id="KW-1133">Transmembrane helix</keyword>
<name>A0A177BC48_9BILA</name>
<feature type="transmembrane region" description="Helical" evidence="6">
    <location>
        <begin position="232"/>
        <end position="251"/>
    </location>
</feature>
<dbReference type="PANTHER" id="PTHR16950">
    <property type="entry name" value="ZINC TRANSPORTER SLC39A7 HISTIDINE-RICH MEMBRANE PROTEIN KE4"/>
    <property type="match status" value="1"/>
</dbReference>
<keyword evidence="4 6" id="KW-0472">Membrane</keyword>
<proteinExistence type="predicted"/>
<comment type="caution">
    <text evidence="7">The sequence shown here is derived from an EMBL/GenBank/DDBJ whole genome shotgun (WGS) entry which is preliminary data.</text>
</comment>
<dbReference type="GO" id="GO:0006882">
    <property type="term" value="P:intracellular zinc ion homeostasis"/>
    <property type="evidence" value="ECO:0007669"/>
    <property type="project" value="TreeGrafter"/>
</dbReference>
<dbReference type="PANTHER" id="PTHR16950:SF16">
    <property type="entry name" value="ZINC TRANSPORTER ZIP13"/>
    <property type="match status" value="1"/>
</dbReference>
<feature type="transmembrane region" description="Helical" evidence="6">
    <location>
        <begin position="124"/>
        <end position="143"/>
    </location>
</feature>
<feature type="region of interest" description="Disordered" evidence="5">
    <location>
        <begin position="71"/>
        <end position="113"/>
    </location>
</feature>
<evidence type="ECO:0000256" key="6">
    <source>
        <dbReference type="SAM" id="Phobius"/>
    </source>
</evidence>
<organism evidence="7 8">
    <name type="scientific">Intoshia linei</name>
    <dbReference type="NCBI Taxonomy" id="1819745"/>
    <lineage>
        <taxon>Eukaryota</taxon>
        <taxon>Metazoa</taxon>
        <taxon>Spiralia</taxon>
        <taxon>Lophotrochozoa</taxon>
        <taxon>Mesozoa</taxon>
        <taxon>Orthonectida</taxon>
        <taxon>Rhopaluridae</taxon>
        <taxon>Intoshia</taxon>
    </lineage>
</organism>
<reference evidence="7 8" key="1">
    <citation type="submission" date="2016-04" db="EMBL/GenBank/DDBJ databases">
        <title>The genome of Intoshia linei affirms orthonectids as highly simplified spiralians.</title>
        <authorList>
            <person name="Mikhailov K.V."/>
            <person name="Slusarev G.S."/>
            <person name="Nikitin M.A."/>
            <person name="Logacheva M.D."/>
            <person name="Penin A."/>
            <person name="Aleoshin V."/>
            <person name="Panchin Y.V."/>
        </authorList>
    </citation>
    <scope>NUCLEOTIDE SEQUENCE [LARGE SCALE GENOMIC DNA]</scope>
    <source>
        <strain evidence="7">Intl2013</strain>
        <tissue evidence="7">Whole animal</tissue>
    </source>
</reference>
<evidence type="ECO:0000256" key="5">
    <source>
        <dbReference type="SAM" id="MobiDB-lite"/>
    </source>
</evidence>
<feature type="transmembrane region" description="Helical" evidence="6">
    <location>
        <begin position="294"/>
        <end position="314"/>
    </location>
</feature>
<feature type="transmembrane region" description="Helical" evidence="6">
    <location>
        <begin position="263"/>
        <end position="282"/>
    </location>
</feature>
<dbReference type="Proteomes" id="UP000078046">
    <property type="component" value="Unassembled WGS sequence"/>
</dbReference>